<evidence type="ECO:0000313" key="1">
    <source>
        <dbReference type="EMBL" id="PRP71106.1"/>
    </source>
</evidence>
<dbReference type="Proteomes" id="UP000239469">
    <property type="component" value="Unassembled WGS sequence"/>
</dbReference>
<dbReference type="EMBL" id="MTBD01000019">
    <property type="protein sequence ID" value="PRP71106.1"/>
    <property type="molecule type" value="Genomic_DNA"/>
</dbReference>
<comment type="caution">
    <text evidence="1">The sequence shown here is derived from an EMBL/GenBank/DDBJ whole genome shotgun (WGS) entry which is preliminary data.</text>
</comment>
<dbReference type="OrthoDB" id="6428979at2"/>
<proteinExistence type="predicted"/>
<gene>
    <name evidence="1" type="ORF">BUE93_08490</name>
</gene>
<name>A0A2S9X5Z6_9NEIS</name>
<reference evidence="1 2" key="1">
    <citation type="submission" date="2017-01" db="EMBL/GenBank/DDBJ databases">
        <title>New insights into the genetic diversity of Chromobacterium isolated from tropical freshwater lake.</title>
        <authorList>
            <person name="Santos A.B."/>
            <person name="Nascimento A.M."/>
            <person name="Da Silva P.C."/>
        </authorList>
    </citation>
    <scope>NUCLEOTIDE SEQUENCE [LARGE SCALE GENOMIC DNA]</scope>
    <source>
        <strain evidence="1 2">56AF</strain>
    </source>
</reference>
<dbReference type="AlphaFoldDB" id="A0A2S9X5Z6"/>
<sequence length="229" mass="26001">MPRDIPLPPPQTLIDGVLLRQAKLRDAARNQSLELQARGHAKILLRNAERQAENLRQQGYQQGYQQGMIEALQQIAAYLAASQALALHWREQLAEHIRAMLTAAVDHPDTLLLLLNEWLSGQERSDATLHLTLPKSARIHQAQLMALLGEHWPGPVQLGLHDDTRWIMRCANQIAEFTPELYVESAGRHLQPCLDKLPQEWRNISLQALHKLIAQLEHQVNDSADRNHS</sequence>
<accession>A0A2S9X5Z6</accession>
<evidence type="ECO:0008006" key="3">
    <source>
        <dbReference type="Google" id="ProtNLM"/>
    </source>
</evidence>
<organism evidence="1 2">
    <name type="scientific">Chromobacterium amazonense</name>
    <dbReference type="NCBI Taxonomy" id="1382803"/>
    <lineage>
        <taxon>Bacteria</taxon>
        <taxon>Pseudomonadati</taxon>
        <taxon>Pseudomonadota</taxon>
        <taxon>Betaproteobacteria</taxon>
        <taxon>Neisseriales</taxon>
        <taxon>Chromobacteriaceae</taxon>
        <taxon>Chromobacterium</taxon>
    </lineage>
</organism>
<protein>
    <recommendedName>
        <fullName evidence="3">Oxygen-regulated invasion protein OrgB</fullName>
    </recommendedName>
</protein>
<evidence type="ECO:0000313" key="2">
    <source>
        <dbReference type="Proteomes" id="UP000239469"/>
    </source>
</evidence>